<protein>
    <submittedName>
        <fullName evidence="1">Uncharacterized protein</fullName>
    </submittedName>
</protein>
<reference evidence="1" key="1">
    <citation type="journal article" date="2014" name="Front. Microbiol.">
        <title>High frequency of phylogenetically diverse reductive dehalogenase-homologous genes in deep subseafloor sedimentary metagenomes.</title>
        <authorList>
            <person name="Kawai M."/>
            <person name="Futagami T."/>
            <person name="Toyoda A."/>
            <person name="Takaki Y."/>
            <person name="Nishi S."/>
            <person name="Hori S."/>
            <person name="Arai W."/>
            <person name="Tsubouchi T."/>
            <person name="Morono Y."/>
            <person name="Uchiyama I."/>
            <person name="Ito T."/>
            <person name="Fujiyama A."/>
            <person name="Inagaki F."/>
            <person name="Takami H."/>
        </authorList>
    </citation>
    <scope>NUCLEOTIDE SEQUENCE</scope>
    <source>
        <strain evidence="1">Expedition CK06-06</strain>
    </source>
</reference>
<name>X1KZ65_9ZZZZ</name>
<accession>X1KZ65</accession>
<gene>
    <name evidence="1" type="ORF">S03H2_72263</name>
</gene>
<organism evidence="1">
    <name type="scientific">marine sediment metagenome</name>
    <dbReference type="NCBI Taxonomy" id="412755"/>
    <lineage>
        <taxon>unclassified sequences</taxon>
        <taxon>metagenomes</taxon>
        <taxon>ecological metagenomes</taxon>
    </lineage>
</organism>
<dbReference type="AlphaFoldDB" id="X1KZ65"/>
<sequence>VLAKRAIVWFAKPYIKNIQQTVDEIYDKTKARNSNIFKDIIAQMEQLDRDTGYSNAKELGMTRKA</sequence>
<proteinExistence type="predicted"/>
<feature type="non-terminal residue" evidence="1">
    <location>
        <position position="65"/>
    </location>
</feature>
<comment type="caution">
    <text evidence="1">The sequence shown here is derived from an EMBL/GenBank/DDBJ whole genome shotgun (WGS) entry which is preliminary data.</text>
</comment>
<dbReference type="EMBL" id="BARU01048757">
    <property type="protein sequence ID" value="GAH98945.1"/>
    <property type="molecule type" value="Genomic_DNA"/>
</dbReference>
<feature type="non-terminal residue" evidence="1">
    <location>
        <position position="1"/>
    </location>
</feature>
<evidence type="ECO:0000313" key="1">
    <source>
        <dbReference type="EMBL" id="GAH98945.1"/>
    </source>
</evidence>